<dbReference type="PANTHER" id="PTHR46796">
    <property type="entry name" value="HTH-TYPE TRANSCRIPTIONAL ACTIVATOR RHAS-RELATED"/>
    <property type="match status" value="1"/>
</dbReference>
<accession>A0A7T7UYX8</accession>
<organism evidence="5 6">
    <name type="scientific">Elizabethkingia bruuniana</name>
    <dbReference type="NCBI Taxonomy" id="1756149"/>
    <lineage>
        <taxon>Bacteria</taxon>
        <taxon>Pseudomonadati</taxon>
        <taxon>Bacteroidota</taxon>
        <taxon>Flavobacteriia</taxon>
        <taxon>Flavobacteriales</taxon>
        <taxon>Weeksellaceae</taxon>
        <taxon>Elizabethkingia</taxon>
    </lineage>
</organism>
<evidence type="ECO:0000259" key="4">
    <source>
        <dbReference type="PROSITE" id="PS01124"/>
    </source>
</evidence>
<keyword evidence="1" id="KW-0805">Transcription regulation</keyword>
<keyword evidence="6" id="KW-1185">Reference proteome</keyword>
<name>A0A7T7UYX8_9FLAO</name>
<dbReference type="PROSITE" id="PS01124">
    <property type="entry name" value="HTH_ARAC_FAMILY_2"/>
    <property type="match status" value="1"/>
</dbReference>
<dbReference type="PANTHER" id="PTHR46796:SF13">
    <property type="entry name" value="HTH-TYPE TRANSCRIPTIONAL ACTIVATOR RHAS"/>
    <property type="match status" value="1"/>
</dbReference>
<keyword evidence="3" id="KW-0804">Transcription</keyword>
<sequence length="253" mass="29000">MNSFQELIPSEPLSLFIKSILIFENSGKPVITKLPFFADGYPGFLFHRTEGGLAVIPHQKEMPDLFIYGQTINPVELEIKGSYSVIVFQLYPFVLRSFYGIDPQSINDNCYIPDNTQEVLNSLRSSATIDECMELIKTYLLDHFEKKKDSLDFEIRRALEIIIAGNGTENIGQIAKELDFNIRTFERRFLTETGLSPKQFAKIIQFQTSLQQLNSKDYNKLSDIVYENGFSDQSHFIRVFKAFTGKTPKSYSS</sequence>
<evidence type="ECO:0000256" key="2">
    <source>
        <dbReference type="ARBA" id="ARBA00023125"/>
    </source>
</evidence>
<dbReference type="InterPro" id="IPR050204">
    <property type="entry name" value="AraC_XylS_family_regulators"/>
</dbReference>
<dbReference type="EMBL" id="CP067018">
    <property type="protein sequence ID" value="QQN58785.1"/>
    <property type="molecule type" value="Genomic_DNA"/>
</dbReference>
<protein>
    <submittedName>
        <fullName evidence="5">Helix-turn-helix transcriptional regulator</fullName>
    </submittedName>
</protein>
<dbReference type="OrthoDB" id="323290at2"/>
<dbReference type="PRINTS" id="PR00032">
    <property type="entry name" value="HTHARAC"/>
</dbReference>
<dbReference type="SMART" id="SM00342">
    <property type="entry name" value="HTH_ARAC"/>
    <property type="match status" value="1"/>
</dbReference>
<evidence type="ECO:0000256" key="3">
    <source>
        <dbReference type="ARBA" id="ARBA00023163"/>
    </source>
</evidence>
<dbReference type="Pfam" id="PF12833">
    <property type="entry name" value="HTH_18"/>
    <property type="match status" value="1"/>
</dbReference>
<dbReference type="GO" id="GO:0003700">
    <property type="term" value="F:DNA-binding transcription factor activity"/>
    <property type="evidence" value="ECO:0007669"/>
    <property type="project" value="InterPro"/>
</dbReference>
<evidence type="ECO:0000313" key="5">
    <source>
        <dbReference type="EMBL" id="QQN58785.1"/>
    </source>
</evidence>
<evidence type="ECO:0000256" key="1">
    <source>
        <dbReference type="ARBA" id="ARBA00023015"/>
    </source>
</evidence>
<dbReference type="KEGG" id="egm:AYC65_09525"/>
<dbReference type="Proteomes" id="UP000595426">
    <property type="component" value="Chromosome"/>
</dbReference>
<dbReference type="Pfam" id="PF20240">
    <property type="entry name" value="DUF6597"/>
    <property type="match status" value="1"/>
</dbReference>
<proteinExistence type="predicted"/>
<dbReference type="Gene3D" id="1.10.10.60">
    <property type="entry name" value="Homeodomain-like"/>
    <property type="match status" value="1"/>
</dbReference>
<dbReference type="RefSeq" id="WP_034870501.1">
    <property type="nucleotide sequence ID" value="NZ_CBCSDR010000001.1"/>
</dbReference>
<gene>
    <name evidence="5" type="ORF">I6H88_20550</name>
</gene>
<dbReference type="AlphaFoldDB" id="A0A7T7UYX8"/>
<keyword evidence="2" id="KW-0238">DNA-binding</keyword>
<reference evidence="5 6" key="1">
    <citation type="submission" date="2020-12" db="EMBL/GenBank/DDBJ databases">
        <title>FDA dAtabase for Regulatory Grade micrObial Sequences (FDA-ARGOS): Supporting development and validation of Infectious Disease Dx tests.</title>
        <authorList>
            <person name="Kerrigan L."/>
            <person name="Long C."/>
            <person name="Tallon L."/>
            <person name="Sadzewicz L."/>
            <person name="Zhao X."/>
            <person name="Boylan J."/>
            <person name="Ott S."/>
            <person name="Bowen H."/>
            <person name="Vavikolanu K."/>
            <person name="Mehta A."/>
            <person name="Aluvathingal J."/>
            <person name="Nadendla S."/>
            <person name="Yan Y."/>
            <person name="Sichtig H."/>
        </authorList>
    </citation>
    <scope>NUCLEOTIDE SEQUENCE [LARGE SCALE GENOMIC DNA]</scope>
    <source>
        <strain evidence="5 6">FDAARGOS_1031</strain>
    </source>
</reference>
<evidence type="ECO:0000313" key="6">
    <source>
        <dbReference type="Proteomes" id="UP000595426"/>
    </source>
</evidence>
<feature type="domain" description="HTH araC/xylS-type" evidence="4">
    <location>
        <begin position="153"/>
        <end position="253"/>
    </location>
</feature>
<dbReference type="InterPro" id="IPR018060">
    <property type="entry name" value="HTH_AraC"/>
</dbReference>
<dbReference type="InterPro" id="IPR046532">
    <property type="entry name" value="DUF6597"/>
</dbReference>
<dbReference type="SUPFAM" id="SSF46689">
    <property type="entry name" value="Homeodomain-like"/>
    <property type="match status" value="1"/>
</dbReference>
<dbReference type="GeneID" id="93133146"/>
<dbReference type="GO" id="GO:0043565">
    <property type="term" value="F:sequence-specific DNA binding"/>
    <property type="evidence" value="ECO:0007669"/>
    <property type="project" value="InterPro"/>
</dbReference>
<dbReference type="InterPro" id="IPR020449">
    <property type="entry name" value="Tscrpt_reg_AraC-type_HTH"/>
</dbReference>
<dbReference type="InterPro" id="IPR009057">
    <property type="entry name" value="Homeodomain-like_sf"/>
</dbReference>